<dbReference type="SUPFAM" id="SSF52980">
    <property type="entry name" value="Restriction endonuclease-like"/>
    <property type="match status" value="1"/>
</dbReference>
<reference evidence="2 3" key="1">
    <citation type="submission" date="2021-12" db="EMBL/GenBank/DDBJ databases">
        <title>Discovery of the Pendulisporaceae a myxobacterial family with distinct sporulation behavior and unique specialized metabolism.</title>
        <authorList>
            <person name="Garcia R."/>
            <person name="Popoff A."/>
            <person name="Bader C.D."/>
            <person name="Loehr J."/>
            <person name="Walesch S."/>
            <person name="Walt C."/>
            <person name="Boldt J."/>
            <person name="Bunk B."/>
            <person name="Haeckl F.J.F.P.J."/>
            <person name="Gunesch A.P."/>
            <person name="Birkelbach J."/>
            <person name="Nuebel U."/>
            <person name="Pietschmann T."/>
            <person name="Bach T."/>
            <person name="Mueller R."/>
        </authorList>
    </citation>
    <scope>NUCLEOTIDE SEQUENCE [LARGE SCALE GENOMIC DNA]</scope>
    <source>
        <strain evidence="2 3">MSr12523</strain>
    </source>
</reference>
<evidence type="ECO:0000313" key="3">
    <source>
        <dbReference type="Proteomes" id="UP001379533"/>
    </source>
</evidence>
<accession>A0ABZ2KBT5</accession>
<dbReference type="Proteomes" id="UP001379533">
    <property type="component" value="Chromosome"/>
</dbReference>
<feature type="domain" description="PD-(D/E)XK endonuclease-like" evidence="1">
    <location>
        <begin position="7"/>
        <end position="242"/>
    </location>
</feature>
<dbReference type="EMBL" id="CP089982">
    <property type="protein sequence ID" value="WXA94550.1"/>
    <property type="molecule type" value="Genomic_DNA"/>
</dbReference>
<keyword evidence="3" id="KW-1185">Reference proteome</keyword>
<dbReference type="InterPro" id="IPR011335">
    <property type="entry name" value="Restrct_endonuc-II-like"/>
</dbReference>
<gene>
    <name evidence="2" type="ORF">LZC95_50055</name>
</gene>
<dbReference type="RefSeq" id="WP_394845159.1">
    <property type="nucleotide sequence ID" value="NZ_CP089982.1"/>
</dbReference>
<proteinExistence type="predicted"/>
<evidence type="ECO:0000259" key="1">
    <source>
        <dbReference type="Pfam" id="PF12705"/>
    </source>
</evidence>
<dbReference type="Gene3D" id="3.90.320.10">
    <property type="match status" value="1"/>
</dbReference>
<dbReference type="Pfam" id="PF12705">
    <property type="entry name" value="PDDEXK_1"/>
    <property type="match status" value="1"/>
</dbReference>
<dbReference type="InterPro" id="IPR038726">
    <property type="entry name" value="PDDEXK_AddAB-type"/>
</dbReference>
<evidence type="ECO:0000313" key="2">
    <source>
        <dbReference type="EMBL" id="WXA94550.1"/>
    </source>
</evidence>
<sequence>MSMRNSHLSFSRLSRLETCPLSYFLHYVEKRSAEPGVPLRFGKAMHATLECLEKEHIADERVAPFSWKRAVELFRDAWNAEGLSGIDLFNEGLRILRLFISDSGSVDHRSILGVETEFHVPVGPFDVLGFIDRIDHVDDETVEIIDFKTNFQLFTREYVDSSLQLSLYEIAIRRLLPWVKNVKLTFWMLRHGLRVHTARTPQQLDDALKYIETLGLQAEHAQDFPPRLNPNCVYCDHKKDCPAYAQALEGRRDFIAEDLADLDAVAREREDVAQKAKILYARKEELDNVLKAQLEQKNELLAGGMRYAMTRNATLEYPLEPTLTVLAKATGRSRDDLHEKLAAVDKKQLDSVLKSAARKMDRPHLAMVKAELEAHARKSYTPRLWAKEIT</sequence>
<dbReference type="InterPro" id="IPR011604">
    <property type="entry name" value="PDDEXK-like_dom_sf"/>
</dbReference>
<protein>
    <submittedName>
        <fullName evidence="2">PD-(D/E)XK nuclease family protein</fullName>
    </submittedName>
</protein>
<name>A0ABZ2KBT5_9BACT</name>
<organism evidence="2 3">
    <name type="scientific">Pendulispora brunnea</name>
    <dbReference type="NCBI Taxonomy" id="2905690"/>
    <lineage>
        <taxon>Bacteria</taxon>
        <taxon>Pseudomonadati</taxon>
        <taxon>Myxococcota</taxon>
        <taxon>Myxococcia</taxon>
        <taxon>Myxococcales</taxon>
        <taxon>Sorangiineae</taxon>
        <taxon>Pendulisporaceae</taxon>
        <taxon>Pendulispora</taxon>
    </lineage>
</organism>